<dbReference type="InterPro" id="IPR035906">
    <property type="entry name" value="MetI-like_sf"/>
</dbReference>
<dbReference type="Gene3D" id="1.10.3720.10">
    <property type="entry name" value="MetI-like"/>
    <property type="match status" value="1"/>
</dbReference>
<dbReference type="GO" id="GO:0005886">
    <property type="term" value="C:plasma membrane"/>
    <property type="evidence" value="ECO:0007669"/>
    <property type="project" value="UniProtKB-SubCell"/>
</dbReference>
<dbReference type="PANTHER" id="PTHR43357">
    <property type="entry name" value="INNER MEMBRANE ABC TRANSPORTER PERMEASE PROTEIN YDCV"/>
    <property type="match status" value="1"/>
</dbReference>
<evidence type="ECO:0000256" key="4">
    <source>
        <dbReference type="ARBA" id="ARBA00022519"/>
    </source>
</evidence>
<proteinExistence type="inferred from homology"/>
<dbReference type="CDD" id="cd06261">
    <property type="entry name" value="TM_PBP2"/>
    <property type="match status" value="1"/>
</dbReference>
<evidence type="ECO:0000256" key="2">
    <source>
        <dbReference type="ARBA" id="ARBA00022448"/>
    </source>
</evidence>
<feature type="transmembrane region" description="Helical" evidence="8">
    <location>
        <begin position="133"/>
        <end position="151"/>
    </location>
</feature>
<keyword evidence="11" id="KW-1185">Reference proteome</keyword>
<protein>
    <submittedName>
        <fullName evidence="10">Putative spermidine/putrescine transport system permease protein</fullName>
    </submittedName>
</protein>
<dbReference type="Proteomes" id="UP000584824">
    <property type="component" value="Unassembled WGS sequence"/>
</dbReference>
<comment type="caution">
    <text evidence="10">The sequence shown here is derived from an EMBL/GenBank/DDBJ whole genome shotgun (WGS) entry which is preliminary data.</text>
</comment>
<dbReference type="Pfam" id="PF00528">
    <property type="entry name" value="BPD_transp_1"/>
    <property type="match status" value="1"/>
</dbReference>
<keyword evidence="2 8" id="KW-0813">Transport</keyword>
<organism evidence="10 11">
    <name type="scientific">Allorhizobium borbori</name>
    <dbReference type="NCBI Taxonomy" id="485907"/>
    <lineage>
        <taxon>Bacteria</taxon>
        <taxon>Pseudomonadati</taxon>
        <taxon>Pseudomonadota</taxon>
        <taxon>Alphaproteobacteria</taxon>
        <taxon>Hyphomicrobiales</taxon>
        <taxon>Rhizobiaceae</taxon>
        <taxon>Rhizobium/Agrobacterium group</taxon>
        <taxon>Allorhizobium</taxon>
    </lineage>
</organism>
<accession>A0A7W6P4H7</accession>
<keyword evidence="3" id="KW-1003">Cell membrane</keyword>
<evidence type="ECO:0000259" key="9">
    <source>
        <dbReference type="PROSITE" id="PS50928"/>
    </source>
</evidence>
<keyword evidence="7 8" id="KW-0472">Membrane</keyword>
<evidence type="ECO:0000256" key="7">
    <source>
        <dbReference type="ARBA" id="ARBA00023136"/>
    </source>
</evidence>
<evidence type="ECO:0000313" key="10">
    <source>
        <dbReference type="EMBL" id="MBB4105966.1"/>
    </source>
</evidence>
<evidence type="ECO:0000256" key="5">
    <source>
        <dbReference type="ARBA" id="ARBA00022692"/>
    </source>
</evidence>
<feature type="domain" description="ABC transmembrane type-1" evidence="9">
    <location>
        <begin position="67"/>
        <end position="256"/>
    </location>
</feature>
<keyword evidence="4" id="KW-0997">Cell inner membrane</keyword>
<dbReference type="RefSeq" id="WP_183795923.1">
    <property type="nucleotide sequence ID" value="NZ_JACIDU010000040.1"/>
</dbReference>
<name>A0A7W6P4H7_9HYPH</name>
<comment type="subcellular location">
    <subcellularLocation>
        <location evidence="1">Cell inner membrane</location>
        <topology evidence="1">Multi-pass membrane protein</topology>
    </subcellularLocation>
    <subcellularLocation>
        <location evidence="8">Cell membrane</location>
        <topology evidence="8">Multi-pass membrane protein</topology>
    </subcellularLocation>
</comment>
<dbReference type="SUPFAM" id="SSF161098">
    <property type="entry name" value="MetI-like"/>
    <property type="match status" value="1"/>
</dbReference>
<keyword evidence="6 8" id="KW-1133">Transmembrane helix</keyword>
<reference evidence="10 11" key="1">
    <citation type="submission" date="2020-08" db="EMBL/GenBank/DDBJ databases">
        <title>Genomic Encyclopedia of Type Strains, Phase IV (KMG-IV): sequencing the most valuable type-strain genomes for metagenomic binning, comparative biology and taxonomic classification.</title>
        <authorList>
            <person name="Goeker M."/>
        </authorList>
    </citation>
    <scope>NUCLEOTIDE SEQUENCE [LARGE SCALE GENOMIC DNA]</scope>
    <source>
        <strain evidence="10 11">DSM 26385</strain>
    </source>
</reference>
<dbReference type="InterPro" id="IPR000515">
    <property type="entry name" value="MetI-like"/>
</dbReference>
<evidence type="ECO:0000256" key="8">
    <source>
        <dbReference type="RuleBase" id="RU363032"/>
    </source>
</evidence>
<evidence type="ECO:0000313" key="11">
    <source>
        <dbReference type="Proteomes" id="UP000584824"/>
    </source>
</evidence>
<sequence>MVDHSPLWLRLVTACLTSTIVIFLIAPLLIVVGVSFTAGDYIAFPPQGLSLRWYAKILSEQVYTSSFAMSLWVACLVTVSATAIGTAAAIALHREVLPGSRAISGFFFAPIILPSIILGLGLLIVWSRVIGATSVLTVFVGHFVLALPYVIRTTLAVLTTSDPFLEEAARTMGAGPWQSLWRVTVPQCAPGIAAGAFFAFNISFDEAVVSLFLRSPDIMTLPIQIYTQLEFSPDPSIAAVSSLMIGLTIVLIVLIERVVGLQKITE</sequence>
<dbReference type="AlphaFoldDB" id="A0A7W6P4H7"/>
<evidence type="ECO:0000256" key="3">
    <source>
        <dbReference type="ARBA" id="ARBA00022475"/>
    </source>
</evidence>
<feature type="transmembrane region" description="Helical" evidence="8">
    <location>
        <begin position="236"/>
        <end position="255"/>
    </location>
</feature>
<dbReference type="PROSITE" id="PS50928">
    <property type="entry name" value="ABC_TM1"/>
    <property type="match status" value="1"/>
</dbReference>
<keyword evidence="5 8" id="KW-0812">Transmembrane</keyword>
<dbReference type="EMBL" id="JACIDU010000040">
    <property type="protein sequence ID" value="MBB4105966.1"/>
    <property type="molecule type" value="Genomic_DNA"/>
</dbReference>
<evidence type="ECO:0000256" key="1">
    <source>
        <dbReference type="ARBA" id="ARBA00004429"/>
    </source>
</evidence>
<dbReference type="PANTHER" id="PTHR43357:SF4">
    <property type="entry name" value="INNER MEMBRANE ABC TRANSPORTER PERMEASE PROTEIN YDCV"/>
    <property type="match status" value="1"/>
</dbReference>
<comment type="similarity">
    <text evidence="8">Belongs to the binding-protein-dependent transport system permease family.</text>
</comment>
<feature type="transmembrane region" description="Helical" evidence="8">
    <location>
        <begin position="65"/>
        <end position="91"/>
    </location>
</feature>
<feature type="transmembrane region" description="Helical" evidence="8">
    <location>
        <begin position="103"/>
        <end position="126"/>
    </location>
</feature>
<dbReference type="GO" id="GO:0055085">
    <property type="term" value="P:transmembrane transport"/>
    <property type="evidence" value="ECO:0007669"/>
    <property type="project" value="InterPro"/>
</dbReference>
<evidence type="ECO:0000256" key="6">
    <source>
        <dbReference type="ARBA" id="ARBA00022989"/>
    </source>
</evidence>
<gene>
    <name evidence="10" type="ORF">GGQ66_004554</name>
</gene>
<feature type="transmembrane region" description="Helical" evidence="8">
    <location>
        <begin position="20"/>
        <end position="44"/>
    </location>
</feature>